<accession>A0A427XKM1</accession>
<dbReference type="RefSeq" id="XP_028474582.1">
    <property type="nucleotide sequence ID" value="XM_028617275.1"/>
</dbReference>
<evidence type="ECO:0000256" key="8">
    <source>
        <dbReference type="PIRSR" id="PIRSR602401-1"/>
    </source>
</evidence>
<comment type="similarity">
    <text evidence="3">Belongs to the cytochrome P450 family.</text>
</comment>
<keyword evidence="5" id="KW-0560">Oxidoreductase</keyword>
<keyword evidence="4 8" id="KW-0349">Heme</keyword>
<comment type="pathway">
    <text evidence="2">Secondary metabolite biosynthesis.</text>
</comment>
<dbReference type="Pfam" id="PF00067">
    <property type="entry name" value="p450"/>
    <property type="match status" value="1"/>
</dbReference>
<feature type="binding site" description="axial binding residue" evidence="8">
    <location>
        <position position="504"/>
    </location>
    <ligand>
        <name>heme</name>
        <dbReference type="ChEBI" id="CHEBI:30413"/>
    </ligand>
    <ligandPart>
        <name>Fe</name>
        <dbReference type="ChEBI" id="CHEBI:18248"/>
    </ligandPart>
</feature>
<dbReference type="InterPro" id="IPR002401">
    <property type="entry name" value="Cyt_P450_E_grp-I"/>
</dbReference>
<dbReference type="GO" id="GO:0004497">
    <property type="term" value="F:monooxygenase activity"/>
    <property type="evidence" value="ECO:0007669"/>
    <property type="project" value="UniProtKB-KW"/>
</dbReference>
<gene>
    <name evidence="9" type="ORF">EHS24_001484</name>
</gene>
<evidence type="ECO:0000256" key="7">
    <source>
        <dbReference type="ARBA" id="ARBA00023033"/>
    </source>
</evidence>
<evidence type="ECO:0000256" key="4">
    <source>
        <dbReference type="ARBA" id="ARBA00022617"/>
    </source>
</evidence>
<dbReference type="PANTHER" id="PTHR24305:SF166">
    <property type="entry name" value="CYTOCHROME P450 12A4, MITOCHONDRIAL-RELATED"/>
    <property type="match status" value="1"/>
</dbReference>
<dbReference type="Proteomes" id="UP000279236">
    <property type="component" value="Unassembled WGS sequence"/>
</dbReference>
<dbReference type="GO" id="GO:0016705">
    <property type="term" value="F:oxidoreductase activity, acting on paired donors, with incorporation or reduction of molecular oxygen"/>
    <property type="evidence" value="ECO:0007669"/>
    <property type="project" value="InterPro"/>
</dbReference>
<dbReference type="PRINTS" id="PR00385">
    <property type="entry name" value="P450"/>
</dbReference>
<name>A0A427XKM1_9TREE</name>
<evidence type="ECO:0000256" key="6">
    <source>
        <dbReference type="ARBA" id="ARBA00023004"/>
    </source>
</evidence>
<dbReference type="SUPFAM" id="SSF48264">
    <property type="entry name" value="Cytochrome P450"/>
    <property type="match status" value="1"/>
</dbReference>
<dbReference type="PRINTS" id="PR00463">
    <property type="entry name" value="EP450I"/>
</dbReference>
<dbReference type="Gene3D" id="1.10.630.10">
    <property type="entry name" value="Cytochrome P450"/>
    <property type="match status" value="1"/>
</dbReference>
<protein>
    <recommendedName>
        <fullName evidence="11">Cytochrome P450-dit2</fullName>
    </recommendedName>
</protein>
<evidence type="ECO:0000313" key="9">
    <source>
        <dbReference type="EMBL" id="RSH79435.1"/>
    </source>
</evidence>
<dbReference type="OrthoDB" id="1470350at2759"/>
<dbReference type="InterPro" id="IPR001128">
    <property type="entry name" value="Cyt_P450"/>
</dbReference>
<comment type="cofactor">
    <cofactor evidence="1 8">
        <name>heme</name>
        <dbReference type="ChEBI" id="CHEBI:30413"/>
    </cofactor>
</comment>
<evidence type="ECO:0000313" key="10">
    <source>
        <dbReference type="Proteomes" id="UP000279236"/>
    </source>
</evidence>
<evidence type="ECO:0000256" key="2">
    <source>
        <dbReference type="ARBA" id="ARBA00005179"/>
    </source>
</evidence>
<dbReference type="EMBL" id="RSCE01000010">
    <property type="protein sequence ID" value="RSH79435.1"/>
    <property type="molecule type" value="Genomic_DNA"/>
</dbReference>
<dbReference type="GO" id="GO:0005506">
    <property type="term" value="F:iron ion binding"/>
    <property type="evidence" value="ECO:0007669"/>
    <property type="project" value="InterPro"/>
</dbReference>
<sequence length="568" mass="63068">MTKTSIPLPHTVAVQDLVPILKSHWVAVFVGALVAAGLYAAVQGAYETWQQNNTTSNLPGPAKDHWFWGNLTQVIATTPHAVGSGWLDKYGPTLRFNTAGGKTAVLTADLTAINYMFQRPDIFVKPGGARLILNEALGKGLISVQGPDHRRQRRVLNPAFGWRQILEMAPMVFDKAYEMRDALARHVASPDLSSPSVDRVPGTRRLDMSKISMQVTLDIIGLAGFGYEFNALTDGYNELREAYIGAIKSAFDLNPITMFQIIFPMAGIIPTARKRDLDACRATAQRIGRQLVAEKKKNLVDMYSGIAKDTQVDKDSLSLLLKANLAPDLGPEERLTDEDVMEQISTILFAGHETTGTSMMWGLYHLAKNQRVQDKLRDEVLNLGQECRSFDALQELPYLDKVVHEILRLENPAPVLSREATCDVHIPLATPIMGRDGTMIDSVHIKAGQLINIPTGYVNQWPEVWGDDAREFNPDRFGREGIPSAKVPGIWGNILTFIGGPRNCIGHRLSVLELKVLFYVLVGNFKFEELPSKPEYKRTWMVIERCVVVGEEEAGPQLPLLVRPVVDI</sequence>
<evidence type="ECO:0000256" key="1">
    <source>
        <dbReference type="ARBA" id="ARBA00001971"/>
    </source>
</evidence>
<evidence type="ECO:0008006" key="11">
    <source>
        <dbReference type="Google" id="ProtNLM"/>
    </source>
</evidence>
<proteinExistence type="inferred from homology"/>
<keyword evidence="10" id="KW-1185">Reference proteome</keyword>
<dbReference type="STRING" id="105984.A0A427XKM1"/>
<reference evidence="9 10" key="1">
    <citation type="submission" date="2018-11" db="EMBL/GenBank/DDBJ databases">
        <title>Genome sequence of Apiotrichum porosum DSM 27194.</title>
        <authorList>
            <person name="Aliyu H."/>
            <person name="Gorte O."/>
            <person name="Ochsenreither K."/>
        </authorList>
    </citation>
    <scope>NUCLEOTIDE SEQUENCE [LARGE SCALE GENOMIC DNA]</scope>
    <source>
        <strain evidence="9 10">DSM 27194</strain>
    </source>
</reference>
<keyword evidence="7" id="KW-0503">Monooxygenase</keyword>
<evidence type="ECO:0000256" key="5">
    <source>
        <dbReference type="ARBA" id="ARBA00023002"/>
    </source>
</evidence>
<dbReference type="GeneID" id="39586027"/>
<comment type="caution">
    <text evidence="9">The sequence shown here is derived from an EMBL/GenBank/DDBJ whole genome shotgun (WGS) entry which is preliminary data.</text>
</comment>
<dbReference type="InterPro" id="IPR050121">
    <property type="entry name" value="Cytochrome_P450_monoxygenase"/>
</dbReference>
<keyword evidence="6 8" id="KW-0408">Iron</keyword>
<dbReference type="GO" id="GO:0020037">
    <property type="term" value="F:heme binding"/>
    <property type="evidence" value="ECO:0007669"/>
    <property type="project" value="InterPro"/>
</dbReference>
<keyword evidence="8" id="KW-0479">Metal-binding</keyword>
<dbReference type="InterPro" id="IPR036396">
    <property type="entry name" value="Cyt_P450_sf"/>
</dbReference>
<dbReference type="PANTHER" id="PTHR24305">
    <property type="entry name" value="CYTOCHROME P450"/>
    <property type="match status" value="1"/>
</dbReference>
<dbReference type="AlphaFoldDB" id="A0A427XKM1"/>
<evidence type="ECO:0000256" key="3">
    <source>
        <dbReference type="ARBA" id="ARBA00010617"/>
    </source>
</evidence>
<organism evidence="9 10">
    <name type="scientific">Apiotrichum porosum</name>
    <dbReference type="NCBI Taxonomy" id="105984"/>
    <lineage>
        <taxon>Eukaryota</taxon>
        <taxon>Fungi</taxon>
        <taxon>Dikarya</taxon>
        <taxon>Basidiomycota</taxon>
        <taxon>Agaricomycotina</taxon>
        <taxon>Tremellomycetes</taxon>
        <taxon>Trichosporonales</taxon>
        <taxon>Trichosporonaceae</taxon>
        <taxon>Apiotrichum</taxon>
    </lineage>
</organism>